<dbReference type="RefSeq" id="WP_084067539.1">
    <property type="nucleotide sequence ID" value="NZ_FQVI01000001.1"/>
</dbReference>
<proteinExistence type="predicted"/>
<gene>
    <name evidence="1" type="ORF">SAMN02745158_00208</name>
</gene>
<sequence length="220" mass="24910">MERFVMDDFQVQISIETLSEKLHLSEQEDVEMMGEKLQEALRIAKPKAVYKICEVTEINGDKVTIEDTEFQSPTLAAKLKGIHNVFAFVATCGTEVDAWSRREDDYIVNLWLDMLKEMILVEARKQFRNRLSEKYGIKKFGVMNPGSGNADTWPIRQQAQLFSLIGDVNELTGVELTGGTLMYPTKSVSGVMFPSEEDFVSCSICKRANCQNRKAKYMGA</sequence>
<dbReference type="STRING" id="1122155.SAMN02745158_00208"/>
<reference evidence="1 2" key="1">
    <citation type="submission" date="2016-11" db="EMBL/GenBank/DDBJ databases">
        <authorList>
            <person name="Jaros S."/>
            <person name="Januszkiewicz K."/>
            <person name="Wedrychowicz H."/>
        </authorList>
    </citation>
    <scope>NUCLEOTIDE SEQUENCE [LARGE SCALE GENOMIC DNA]</scope>
    <source>
        <strain evidence="1 2">DSM 17459</strain>
    </source>
</reference>
<dbReference type="SUPFAM" id="SSF56507">
    <property type="entry name" value="Methionine synthase activation domain-like"/>
    <property type="match status" value="1"/>
</dbReference>
<dbReference type="GO" id="GO:0008705">
    <property type="term" value="F:methionine synthase activity"/>
    <property type="evidence" value="ECO:0007669"/>
    <property type="project" value="InterPro"/>
</dbReference>
<dbReference type="AlphaFoldDB" id="A0A1M4SQ51"/>
<protein>
    <submittedName>
        <fullName evidence="1">Vitamin B12 dependent methionine synthase, activation domain</fullName>
    </submittedName>
</protein>
<dbReference type="InterPro" id="IPR037010">
    <property type="entry name" value="VitB12-dep_Met_synth_activ_sf"/>
</dbReference>
<organism evidence="1 2">
    <name type="scientific">Lactonifactor longoviformis DSM 17459</name>
    <dbReference type="NCBI Taxonomy" id="1122155"/>
    <lineage>
        <taxon>Bacteria</taxon>
        <taxon>Bacillati</taxon>
        <taxon>Bacillota</taxon>
        <taxon>Clostridia</taxon>
        <taxon>Eubacteriales</taxon>
        <taxon>Clostridiaceae</taxon>
        <taxon>Lactonifactor</taxon>
    </lineage>
</organism>
<dbReference type="EMBL" id="FQVI01000001">
    <property type="protein sequence ID" value="SHE34326.1"/>
    <property type="molecule type" value="Genomic_DNA"/>
</dbReference>
<dbReference type="OrthoDB" id="5509362at2"/>
<evidence type="ECO:0000313" key="2">
    <source>
        <dbReference type="Proteomes" id="UP000184245"/>
    </source>
</evidence>
<dbReference type="Gene3D" id="3.40.109.40">
    <property type="match status" value="1"/>
</dbReference>
<dbReference type="Proteomes" id="UP000184245">
    <property type="component" value="Unassembled WGS sequence"/>
</dbReference>
<accession>A0A1M4SQ51</accession>
<keyword evidence="2" id="KW-1185">Reference proteome</keyword>
<name>A0A1M4SQ51_9CLOT</name>
<evidence type="ECO:0000313" key="1">
    <source>
        <dbReference type="EMBL" id="SHE34326.1"/>
    </source>
</evidence>